<proteinExistence type="predicted"/>
<sequence>MFPLDPRTIERLAAVIVDSGGQYERKGWELERLLRDAGWADPPEYDHSAKVPWLVDQMWSRRENWADLERLLARACDPLEYDDGMVAAEEFRLAINERLEPEQLVVTYVGGRPAVGELGADGSTAVFSEPPDLEHRLRRLIADETTVRVLLRRIGETRICEQGGAHTMAVIGIGSVVEGMLLALLQERDERVRDHQEFIDRDGRTVRERQPRLETLIDTAHARGWIQLDAKNFIHAVRNFRNFIHPRKELAELPDFDADSVKLCWAPVHAVLNDLEERMGGQVL</sequence>
<dbReference type="AlphaFoldDB" id="A0A4R2R0S8"/>
<evidence type="ECO:0000313" key="2">
    <source>
        <dbReference type="Proteomes" id="UP000294911"/>
    </source>
</evidence>
<accession>A0A4R2R0S8</accession>
<comment type="caution">
    <text evidence="1">The sequence shown here is derived from an EMBL/GenBank/DDBJ whole genome shotgun (WGS) entry which is preliminary data.</text>
</comment>
<dbReference type="OrthoDB" id="1395176at2"/>
<dbReference type="RefSeq" id="WP_132877502.1">
    <property type="nucleotide sequence ID" value="NZ_SLXQ01000005.1"/>
</dbReference>
<dbReference type="Proteomes" id="UP000294911">
    <property type="component" value="Unassembled WGS sequence"/>
</dbReference>
<reference evidence="1 2" key="1">
    <citation type="submission" date="2019-03" db="EMBL/GenBank/DDBJ databases">
        <title>Genomic Encyclopedia of Type Strains, Phase IV (KMG-IV): sequencing the most valuable type-strain genomes for metagenomic binning, comparative biology and taxonomic classification.</title>
        <authorList>
            <person name="Goeker M."/>
        </authorList>
    </citation>
    <scope>NUCLEOTIDE SEQUENCE [LARGE SCALE GENOMIC DNA]</scope>
    <source>
        <strain evidence="1 2">DSM 45765</strain>
    </source>
</reference>
<keyword evidence="2" id="KW-1185">Reference proteome</keyword>
<organism evidence="1 2">
    <name type="scientific">Tamaricihabitans halophyticus</name>
    <dbReference type="NCBI Taxonomy" id="1262583"/>
    <lineage>
        <taxon>Bacteria</taxon>
        <taxon>Bacillati</taxon>
        <taxon>Actinomycetota</taxon>
        <taxon>Actinomycetes</taxon>
        <taxon>Pseudonocardiales</taxon>
        <taxon>Pseudonocardiaceae</taxon>
        <taxon>Tamaricihabitans</taxon>
    </lineage>
</organism>
<protein>
    <recommendedName>
        <fullName evidence="3">DUF4145 domain-containing protein</fullName>
    </recommendedName>
</protein>
<dbReference type="EMBL" id="SLXQ01000005">
    <property type="protein sequence ID" value="TCP53051.1"/>
    <property type="molecule type" value="Genomic_DNA"/>
</dbReference>
<name>A0A4R2R0S8_9PSEU</name>
<gene>
    <name evidence="1" type="ORF">EV191_105114</name>
</gene>
<evidence type="ECO:0008006" key="3">
    <source>
        <dbReference type="Google" id="ProtNLM"/>
    </source>
</evidence>
<evidence type="ECO:0000313" key="1">
    <source>
        <dbReference type="EMBL" id="TCP53051.1"/>
    </source>
</evidence>